<gene>
    <name evidence="5" type="ORF">SP90_09945</name>
</gene>
<feature type="domain" description="Alcohol dehydrogenase iron-type/glycerol dehydrogenase GldA" evidence="3">
    <location>
        <begin position="9"/>
        <end position="176"/>
    </location>
</feature>
<dbReference type="CDD" id="cd08187">
    <property type="entry name" value="BDH"/>
    <property type="match status" value="1"/>
</dbReference>
<dbReference type="Pfam" id="PF25137">
    <property type="entry name" value="ADH_Fe_C"/>
    <property type="match status" value="1"/>
</dbReference>
<dbReference type="Proteomes" id="UP000091979">
    <property type="component" value="Unassembled WGS sequence"/>
</dbReference>
<reference evidence="5 6" key="1">
    <citation type="submission" date="2015-01" db="EMBL/GenBank/DDBJ databases">
        <title>Desulfovibrio sp. JC271 draft genome sequence.</title>
        <authorList>
            <person name="Shivani Y."/>
            <person name="Subhash Y."/>
            <person name="Sasikala C."/>
            <person name="Ramana C.V."/>
        </authorList>
    </citation>
    <scope>NUCLEOTIDE SEQUENCE [LARGE SCALE GENOMIC DNA]</scope>
    <source>
        <strain evidence="5 6">JC271</strain>
    </source>
</reference>
<dbReference type="AlphaFoldDB" id="A0A1B7XBV4"/>
<protein>
    <submittedName>
        <fullName evidence="5">Alcohol dehydrogenase</fullName>
    </submittedName>
</protein>
<dbReference type="GO" id="GO:1990002">
    <property type="term" value="F:methylglyoxal reductase (NADPH) (acetol producing) activity"/>
    <property type="evidence" value="ECO:0007669"/>
    <property type="project" value="TreeGrafter"/>
</dbReference>
<accession>A0A1B7XBV4</accession>
<dbReference type="GO" id="GO:0046872">
    <property type="term" value="F:metal ion binding"/>
    <property type="evidence" value="ECO:0007669"/>
    <property type="project" value="InterPro"/>
</dbReference>
<feature type="domain" description="Fe-containing alcohol dehydrogenase-like C-terminal" evidence="4">
    <location>
        <begin position="187"/>
        <end position="386"/>
    </location>
</feature>
<dbReference type="OrthoDB" id="9778433at2"/>
<evidence type="ECO:0000259" key="4">
    <source>
        <dbReference type="Pfam" id="PF25137"/>
    </source>
</evidence>
<dbReference type="GO" id="GO:0005829">
    <property type="term" value="C:cytosol"/>
    <property type="evidence" value="ECO:0007669"/>
    <property type="project" value="TreeGrafter"/>
</dbReference>
<evidence type="ECO:0000259" key="3">
    <source>
        <dbReference type="Pfam" id="PF00465"/>
    </source>
</evidence>
<evidence type="ECO:0000313" key="6">
    <source>
        <dbReference type="Proteomes" id="UP000091979"/>
    </source>
</evidence>
<dbReference type="PANTHER" id="PTHR43633:SF1">
    <property type="entry name" value="ALCOHOL DEHYDROGENASE YQHD"/>
    <property type="match status" value="1"/>
</dbReference>
<evidence type="ECO:0000313" key="5">
    <source>
        <dbReference type="EMBL" id="OBQ50230.1"/>
    </source>
</evidence>
<dbReference type="SUPFAM" id="SSF56796">
    <property type="entry name" value="Dehydroquinate synthase-like"/>
    <property type="match status" value="1"/>
</dbReference>
<proteinExistence type="inferred from homology"/>
<dbReference type="GO" id="GO:1990362">
    <property type="term" value="F:butanol dehydrogenase (NAD+) activity"/>
    <property type="evidence" value="ECO:0007669"/>
    <property type="project" value="InterPro"/>
</dbReference>
<organism evidence="5 6">
    <name type="scientific">Halodesulfovibrio spirochaetisodalis</name>
    <dbReference type="NCBI Taxonomy" id="1560234"/>
    <lineage>
        <taxon>Bacteria</taxon>
        <taxon>Pseudomonadati</taxon>
        <taxon>Thermodesulfobacteriota</taxon>
        <taxon>Desulfovibrionia</taxon>
        <taxon>Desulfovibrionales</taxon>
        <taxon>Desulfovibrionaceae</taxon>
        <taxon>Halodesulfovibrio</taxon>
    </lineage>
</organism>
<dbReference type="InterPro" id="IPR001670">
    <property type="entry name" value="ADH_Fe/GldA"/>
</dbReference>
<name>A0A1B7XBV4_9BACT</name>
<evidence type="ECO:0000256" key="1">
    <source>
        <dbReference type="ARBA" id="ARBA00007358"/>
    </source>
</evidence>
<dbReference type="Gene3D" id="1.20.1090.10">
    <property type="entry name" value="Dehydroquinate synthase-like - alpha domain"/>
    <property type="match status" value="1"/>
</dbReference>
<dbReference type="InterPro" id="IPR044731">
    <property type="entry name" value="BDH-like"/>
</dbReference>
<dbReference type="FunFam" id="3.40.50.1970:FF:000003">
    <property type="entry name" value="Alcohol dehydrogenase, iron-containing"/>
    <property type="match status" value="1"/>
</dbReference>
<dbReference type="InterPro" id="IPR056798">
    <property type="entry name" value="ADH_Fe_C"/>
</dbReference>
<dbReference type="PATRIC" id="fig|1560234.3.peg.825"/>
<dbReference type="Gene3D" id="3.40.50.1970">
    <property type="match status" value="1"/>
</dbReference>
<dbReference type="GO" id="GO:0008106">
    <property type="term" value="F:alcohol dehydrogenase (NADP+) activity"/>
    <property type="evidence" value="ECO:0007669"/>
    <property type="project" value="TreeGrafter"/>
</dbReference>
<comment type="caution">
    <text evidence="5">The sequence shown here is derived from an EMBL/GenBank/DDBJ whole genome shotgun (WGS) entry which is preliminary data.</text>
</comment>
<keyword evidence="6" id="KW-1185">Reference proteome</keyword>
<dbReference type="Pfam" id="PF00465">
    <property type="entry name" value="Fe-ADH"/>
    <property type="match status" value="1"/>
</dbReference>
<sequence length="388" mass="41900">MDAFTYSAPTQVIFGQDAVDLIGWHIVKEASSVLLVMGGGSARNNGAYEAATRSLQEAGVDWTEFWGIKPNPSLEQIEAGINIARKASVGAVLGVGGGSVIDAAKAIAAGFYLDDYWERVESRKPVERSLPVFTVVTLSGTGSEMNGKAVITNEQQQKKWSLGGHCMIPKVTAIDPLYQVQTPWNITAGSGIDAMTHIMENYFRGRIADKRTGYFNEETTLSICEGLLISLINSLHSLQHDPSNYEARANLAWASCLSLNGLTGCGLSGGDWTSHALEHALSGRFPHIPHGEGLAVLFPSWMQQVCAKAPDIFNRFAATVWGQDSIQGGIDATRAAFSAWGAPTRLSAWGVTAEDVPHLVESAFAYRDLGRIAPLSREDVTEIFMRVL</sequence>
<keyword evidence="2" id="KW-0560">Oxidoreductase</keyword>
<dbReference type="EMBL" id="JXMS01000016">
    <property type="protein sequence ID" value="OBQ50230.1"/>
    <property type="molecule type" value="Genomic_DNA"/>
</dbReference>
<comment type="similarity">
    <text evidence="1">Belongs to the iron-containing alcohol dehydrogenase family.</text>
</comment>
<evidence type="ECO:0000256" key="2">
    <source>
        <dbReference type="ARBA" id="ARBA00023002"/>
    </source>
</evidence>
<dbReference type="STRING" id="1560234.SP90_09945"/>
<dbReference type="PANTHER" id="PTHR43633">
    <property type="entry name" value="ALCOHOL DEHYDROGENASE YQHD"/>
    <property type="match status" value="1"/>
</dbReference>
<dbReference type="RefSeq" id="WP_066855263.1">
    <property type="nucleotide sequence ID" value="NZ_JXMS01000016.1"/>
</dbReference>